<gene>
    <name evidence="1" type="ORF">I5803_14260</name>
</gene>
<evidence type="ECO:0000313" key="1">
    <source>
        <dbReference type="EMBL" id="MBG9389195.1"/>
    </source>
</evidence>
<sequence length="171" mass="19033">MPRYVAFLRGVSPLNAKMPELKACFEGAGFTNVKTVLASGNVVFNSRAATDAALEKKIEKAMEKDLGKVFYTIVRSVDDLQKILDADPFAAFKLPAVAKRVVTFVREPHGAKPKLPVTLEQARILAMDRREIFTAYEPQPGNPVFMTLIEKTFGKNVTTRTWDTVRKCVQA</sequence>
<dbReference type="InterPro" id="IPR012545">
    <property type="entry name" value="DUF1697"/>
</dbReference>
<dbReference type="RefSeq" id="WP_196987006.1">
    <property type="nucleotide sequence ID" value="NZ_JADWYS010000001.1"/>
</dbReference>
<dbReference type="Gene3D" id="3.30.70.1280">
    <property type="entry name" value="SP0830-like domains"/>
    <property type="match status" value="1"/>
</dbReference>
<protein>
    <submittedName>
        <fullName evidence="1">DUF1697 domain-containing protein</fullName>
    </submittedName>
</protein>
<accession>A0A931MIF3</accession>
<dbReference type="SUPFAM" id="SSF160379">
    <property type="entry name" value="SP0830-like"/>
    <property type="match status" value="1"/>
</dbReference>
<evidence type="ECO:0000313" key="2">
    <source>
        <dbReference type="Proteomes" id="UP000651050"/>
    </source>
</evidence>
<dbReference type="Proteomes" id="UP000651050">
    <property type="component" value="Unassembled WGS sequence"/>
</dbReference>
<organism evidence="1 2">
    <name type="scientific">Caenimonas aquaedulcis</name>
    <dbReference type="NCBI Taxonomy" id="2793270"/>
    <lineage>
        <taxon>Bacteria</taxon>
        <taxon>Pseudomonadati</taxon>
        <taxon>Pseudomonadota</taxon>
        <taxon>Betaproteobacteria</taxon>
        <taxon>Burkholderiales</taxon>
        <taxon>Comamonadaceae</taxon>
        <taxon>Caenimonas</taxon>
    </lineage>
</organism>
<dbReference type="Pfam" id="PF08002">
    <property type="entry name" value="DUF1697"/>
    <property type="match status" value="1"/>
</dbReference>
<dbReference type="PIRSF" id="PIRSF008502">
    <property type="entry name" value="UCP008502"/>
    <property type="match status" value="1"/>
</dbReference>
<comment type="caution">
    <text evidence="1">The sequence shown here is derived from an EMBL/GenBank/DDBJ whole genome shotgun (WGS) entry which is preliminary data.</text>
</comment>
<dbReference type="EMBL" id="JADWYS010000001">
    <property type="protein sequence ID" value="MBG9389195.1"/>
    <property type="molecule type" value="Genomic_DNA"/>
</dbReference>
<name>A0A931MIF3_9BURK</name>
<dbReference type="PANTHER" id="PTHR36439">
    <property type="entry name" value="BLL4334 PROTEIN"/>
    <property type="match status" value="1"/>
</dbReference>
<proteinExistence type="predicted"/>
<dbReference type="PANTHER" id="PTHR36439:SF1">
    <property type="entry name" value="DUF1697 DOMAIN-CONTAINING PROTEIN"/>
    <property type="match status" value="1"/>
</dbReference>
<keyword evidence="2" id="KW-1185">Reference proteome</keyword>
<dbReference type="AlphaFoldDB" id="A0A931MIF3"/>
<reference evidence="1" key="1">
    <citation type="submission" date="2020-11" db="EMBL/GenBank/DDBJ databases">
        <title>Bacterial whole genome sequence for Caenimonas sp. DR4.4.</title>
        <authorList>
            <person name="Le V."/>
            <person name="Ko S.-R."/>
            <person name="Ahn C.-Y."/>
            <person name="Oh H.-M."/>
        </authorList>
    </citation>
    <scope>NUCLEOTIDE SEQUENCE</scope>
    <source>
        <strain evidence="1">DR4.4</strain>
    </source>
</reference>